<name>A0AAX2ZE44_9FIRM</name>
<dbReference type="RefSeq" id="WP_074914956.1">
    <property type="nucleotide sequence ID" value="NZ_CP081135.1"/>
</dbReference>
<keyword evidence="3" id="KW-1185">Reference proteome</keyword>
<evidence type="ECO:0000313" key="2">
    <source>
        <dbReference type="EMBL" id="UEL46640.1"/>
    </source>
</evidence>
<proteinExistence type="predicted"/>
<feature type="transmembrane region" description="Helical" evidence="1">
    <location>
        <begin position="12"/>
        <end position="33"/>
    </location>
</feature>
<sequence length="62" mass="7528">MRLRKKKSSSNNFILFLYVMFTILFVVVWIYELFISKQYATGIVLTFWQIAFTIAYLFFVKE</sequence>
<keyword evidence="1" id="KW-0812">Transmembrane</keyword>
<accession>A0AAX2ZE44</accession>
<dbReference type="Proteomes" id="UP001198983">
    <property type="component" value="Chromosome"/>
</dbReference>
<dbReference type="AlphaFoldDB" id="A0AAX2ZE44"/>
<feature type="transmembrane region" description="Helical" evidence="1">
    <location>
        <begin position="39"/>
        <end position="59"/>
    </location>
</feature>
<gene>
    <name evidence="2" type="ORF">JW646_13455</name>
</gene>
<organism evidence="2 3">
    <name type="scientific">Terrisporobacter hibernicus</name>
    <dbReference type="NCBI Taxonomy" id="2813371"/>
    <lineage>
        <taxon>Bacteria</taxon>
        <taxon>Bacillati</taxon>
        <taxon>Bacillota</taxon>
        <taxon>Clostridia</taxon>
        <taxon>Peptostreptococcales</taxon>
        <taxon>Peptostreptococcaceae</taxon>
        <taxon>Terrisporobacter</taxon>
    </lineage>
</organism>
<dbReference type="KEGG" id="tem:JW646_13455"/>
<reference evidence="2 3" key="1">
    <citation type="journal article" date="2023" name="Int. J. Syst. Evol. Microbiol.">
        <title>Terrisporobacter hibernicus sp. nov., isolated from bovine faeces in Northern Ireland.</title>
        <authorList>
            <person name="Mitchell M."/>
            <person name="Nguyen S.V."/>
            <person name="Connor M."/>
            <person name="Fairley D.J."/>
            <person name="Donoghue O."/>
            <person name="Marshall H."/>
            <person name="Koolman L."/>
            <person name="McMullan G."/>
            <person name="Schaffer K.E."/>
            <person name="McGrath J.W."/>
            <person name="Fanning S."/>
        </authorList>
    </citation>
    <scope>NUCLEOTIDE SEQUENCE [LARGE SCALE GENOMIC DNA]</scope>
    <source>
        <strain evidence="2 3">MCA3</strain>
    </source>
</reference>
<keyword evidence="1" id="KW-1133">Transmembrane helix</keyword>
<dbReference type="EMBL" id="CP081135">
    <property type="protein sequence ID" value="UEL46640.1"/>
    <property type="molecule type" value="Genomic_DNA"/>
</dbReference>
<evidence type="ECO:0000313" key="3">
    <source>
        <dbReference type="Proteomes" id="UP001198983"/>
    </source>
</evidence>
<keyword evidence="1" id="KW-0472">Membrane</keyword>
<evidence type="ECO:0000256" key="1">
    <source>
        <dbReference type="SAM" id="Phobius"/>
    </source>
</evidence>
<protein>
    <submittedName>
        <fullName evidence="2">Uncharacterized protein</fullName>
    </submittedName>
</protein>